<evidence type="ECO:0000313" key="2">
    <source>
        <dbReference type="EMBL" id="KRX09588.1"/>
    </source>
</evidence>
<evidence type="ECO:0000256" key="1">
    <source>
        <dbReference type="SAM" id="MobiDB-lite"/>
    </source>
</evidence>
<feature type="region of interest" description="Disordered" evidence="1">
    <location>
        <begin position="60"/>
        <end position="118"/>
    </location>
</feature>
<dbReference type="Proteomes" id="UP000054937">
    <property type="component" value="Unassembled WGS sequence"/>
</dbReference>
<comment type="caution">
    <text evidence="2">The sequence shown here is derived from an EMBL/GenBank/DDBJ whole genome shotgun (WGS) entry which is preliminary data.</text>
</comment>
<name>A0A0V0R524_PSEPJ</name>
<feature type="compositionally biased region" description="Polar residues" evidence="1">
    <location>
        <begin position="81"/>
        <end position="94"/>
    </location>
</feature>
<proteinExistence type="predicted"/>
<evidence type="ECO:0000313" key="3">
    <source>
        <dbReference type="Proteomes" id="UP000054937"/>
    </source>
</evidence>
<organism evidence="2 3">
    <name type="scientific">Pseudocohnilembus persalinus</name>
    <name type="common">Ciliate</name>
    <dbReference type="NCBI Taxonomy" id="266149"/>
    <lineage>
        <taxon>Eukaryota</taxon>
        <taxon>Sar</taxon>
        <taxon>Alveolata</taxon>
        <taxon>Ciliophora</taxon>
        <taxon>Intramacronucleata</taxon>
        <taxon>Oligohymenophorea</taxon>
        <taxon>Scuticociliatia</taxon>
        <taxon>Philasterida</taxon>
        <taxon>Pseudocohnilembidae</taxon>
        <taxon>Pseudocohnilembus</taxon>
    </lineage>
</organism>
<dbReference type="AlphaFoldDB" id="A0A0V0R524"/>
<accession>A0A0V0R524</accession>
<dbReference type="OMA" id="NIRYECE"/>
<gene>
    <name evidence="2" type="ORF">PPERSA_08620</name>
</gene>
<feature type="compositionally biased region" description="Low complexity" evidence="1">
    <location>
        <begin position="60"/>
        <end position="69"/>
    </location>
</feature>
<feature type="compositionally biased region" description="Low complexity" evidence="1">
    <location>
        <begin position="95"/>
        <end position="107"/>
    </location>
</feature>
<sequence length="596" mass="69517">MYHNSQGKTLSNAFSISNQPNFNHKYYQQLLNKYQPRKNLQKSIQNATIINLQNQAGFQQNSQQQQYQNHQRKLTNKDSYKSGQTYLTQGSSLLKQNSKNSYQNNNNNKKKPIKTQNNKRYSLQIIPSQTNLNTTTQLNGQNITNNQNLNVQNQQSQPPQYQNQPNQISLLQHSNQQLNPQQQQPNRIGTKVKSSTYIIQQFKTGDFINQLQFFSELYDSDNNINSKQTNNIRYECEGPVQIQQIEKVDFLKVLKRQIRENYGINFNSSDTSHNKSYVSQLIQESNDDTSSHSNLTQSSLSYDQNLNINNNANIKGFNNSGNLEDQQSATMKRPINLTIKNNHGIDEFNQSFNASLLSPQKSQSRVMESYVSGVSEDMMQNLNNNLIINIPQLQSPTLHQLSRNDQQINELQIQNLSDDNNSEEPQINDNFNNLFSDQQDLTSIRQLTQNTSYHSRKNQNQKKYFTSYNNSNYNLGENPQKLKQQNISLQNNNSHNNFSYLNKLIYQDHDNNYDYINFSSQEDFDQLKHFEDYFPHNNFASQVQKQKKDNPNNITNQKLLYNSNDSFSYNDKFNNDNKIQNLEKILQAKQKQNEFD</sequence>
<dbReference type="EMBL" id="LDAU01000046">
    <property type="protein sequence ID" value="KRX09588.1"/>
    <property type="molecule type" value="Genomic_DNA"/>
</dbReference>
<dbReference type="InParanoid" id="A0A0V0R524"/>
<reference evidence="2 3" key="1">
    <citation type="journal article" date="2015" name="Sci. Rep.">
        <title>Genome of the facultative scuticociliatosis pathogen Pseudocohnilembus persalinus provides insight into its virulence through horizontal gene transfer.</title>
        <authorList>
            <person name="Xiong J."/>
            <person name="Wang G."/>
            <person name="Cheng J."/>
            <person name="Tian M."/>
            <person name="Pan X."/>
            <person name="Warren A."/>
            <person name="Jiang C."/>
            <person name="Yuan D."/>
            <person name="Miao W."/>
        </authorList>
    </citation>
    <scope>NUCLEOTIDE SEQUENCE [LARGE SCALE GENOMIC DNA]</scope>
    <source>
        <strain evidence="2">36N120E</strain>
    </source>
</reference>
<keyword evidence="3" id="KW-1185">Reference proteome</keyword>
<protein>
    <submittedName>
        <fullName evidence="2">Uncharacterized protein</fullName>
    </submittedName>
</protein>